<dbReference type="PANTHER" id="PTHR12756:SF12">
    <property type="entry name" value="CYTOSOLIC CARBOXYPEPTIDASE-LIKE PROTEIN 5"/>
    <property type="match status" value="1"/>
</dbReference>
<dbReference type="Pfam" id="PF00246">
    <property type="entry name" value="Peptidase_M14"/>
    <property type="match status" value="1"/>
</dbReference>
<evidence type="ECO:0000256" key="13">
    <source>
        <dbReference type="SAM" id="MobiDB-lite"/>
    </source>
</evidence>
<comment type="cofactor">
    <cofactor evidence="1">
        <name>Zn(2+)</name>
        <dbReference type="ChEBI" id="CHEBI:29105"/>
    </cofactor>
</comment>
<keyword evidence="9" id="KW-0482">Metalloprotease</keyword>
<comment type="caution">
    <text evidence="15">The sequence shown here is derived from an EMBL/GenBank/DDBJ whole genome shotgun (WGS) entry which is preliminary data.</text>
</comment>
<comment type="subcellular location">
    <subcellularLocation>
        <location evidence="2">Cytoplasm</location>
    </subcellularLocation>
</comment>
<keyword evidence="5" id="KW-0645">Protease</keyword>
<feature type="active site" description="Proton donor/acceptor" evidence="12">
    <location>
        <position position="308"/>
    </location>
</feature>
<evidence type="ECO:0000256" key="2">
    <source>
        <dbReference type="ARBA" id="ARBA00004496"/>
    </source>
</evidence>
<evidence type="ECO:0000256" key="1">
    <source>
        <dbReference type="ARBA" id="ARBA00001947"/>
    </source>
</evidence>
<evidence type="ECO:0000256" key="5">
    <source>
        <dbReference type="ARBA" id="ARBA00022670"/>
    </source>
</evidence>
<dbReference type="InterPro" id="IPR050821">
    <property type="entry name" value="Cytosolic_carboxypeptidase"/>
</dbReference>
<dbReference type="GO" id="GO:0008270">
    <property type="term" value="F:zinc ion binding"/>
    <property type="evidence" value="ECO:0007669"/>
    <property type="project" value="InterPro"/>
</dbReference>
<evidence type="ECO:0000256" key="11">
    <source>
        <dbReference type="ARBA" id="ARBA00026108"/>
    </source>
</evidence>
<dbReference type="GO" id="GO:0005737">
    <property type="term" value="C:cytoplasm"/>
    <property type="evidence" value="ECO:0007669"/>
    <property type="project" value="UniProtKB-SubCell"/>
</dbReference>
<evidence type="ECO:0000259" key="14">
    <source>
        <dbReference type="PROSITE" id="PS52035"/>
    </source>
</evidence>
<evidence type="ECO:0000256" key="9">
    <source>
        <dbReference type="ARBA" id="ARBA00023049"/>
    </source>
</evidence>
<dbReference type="InterPro" id="IPR034286">
    <property type="entry name" value="M14_AGBL5-like"/>
</dbReference>
<proteinExistence type="inferred from homology"/>
<sequence>MNMNKQTRLYKQEYRPFYKIVPTSAVDESAYNNWQRLPTPSSGKQIPDENMMQLRFKFKFDAHFLQNAPKAEGDESCGFKVYFAFCYPQSYMESQTKLMRLEARTEETENLRAHTFSHNNKKIVFISSRVHPGETPAQFVWDGILNLLLSDDCRAVQLRSQYVFKMVPMLNPDGVARGHYRTDSRGCNLNRFYDEPTHEAHPSIYAIKQYLTSQKLHLQLYLDLHAHASKRGCFIYGNHLASCEKQLANQLYVKCISMNSPWFEYKGCDFSRKGMSGKDKRDNGLTKEGSGRVGIFNATDCSHCYTLECNYNEGLGTNQIGNCTGVNFPEGSSMGTVFGESPIDGYEGIRVKFDRYVGNPSRMTTPKYNREMFCNVGEGCAVALLDMAGSNPLSRLGGTVPTTNPSRGISLASSNWIGVVNEIKSEITRKRGEWEKVFGEEDAVKENQFAQRWLDSGDCPMWKWGGGGFSSGDSPRGRNRWGEGEPEQAKVESVELSPTKFSQYVLEKDRVLLPPASGSSPKVGPGLGNKQIFRAPQKGARSTFKPKSSAALTLPPGPGSRYRGLVGGGGGGGRGSDSAPRQGFGGENLW</sequence>
<dbReference type="SUPFAM" id="SSF53187">
    <property type="entry name" value="Zn-dependent exopeptidases"/>
    <property type="match status" value="1"/>
</dbReference>
<dbReference type="AlphaFoldDB" id="A0A9W7AWN2"/>
<dbReference type="InterPro" id="IPR000834">
    <property type="entry name" value="Peptidase_M14"/>
</dbReference>
<evidence type="ECO:0000256" key="3">
    <source>
        <dbReference type="ARBA" id="ARBA00005988"/>
    </source>
</evidence>
<dbReference type="Gene3D" id="3.40.630.10">
    <property type="entry name" value="Zn peptidases"/>
    <property type="match status" value="1"/>
</dbReference>
<evidence type="ECO:0000256" key="4">
    <source>
        <dbReference type="ARBA" id="ARBA00022490"/>
    </source>
</evidence>
<evidence type="ECO:0000256" key="6">
    <source>
        <dbReference type="ARBA" id="ARBA00022723"/>
    </source>
</evidence>
<dbReference type="Proteomes" id="UP001162640">
    <property type="component" value="Unassembled WGS sequence"/>
</dbReference>
<dbReference type="GO" id="GO:0004181">
    <property type="term" value="F:metallocarboxypeptidase activity"/>
    <property type="evidence" value="ECO:0007669"/>
    <property type="project" value="InterPro"/>
</dbReference>
<evidence type="ECO:0000256" key="10">
    <source>
        <dbReference type="ARBA" id="ARBA00024524"/>
    </source>
</evidence>
<dbReference type="PANTHER" id="PTHR12756">
    <property type="entry name" value="CYTOSOLIC CARBOXYPEPTIDASE"/>
    <property type="match status" value="1"/>
</dbReference>
<feature type="compositionally biased region" description="Gly residues" evidence="13">
    <location>
        <begin position="565"/>
        <end position="575"/>
    </location>
</feature>
<evidence type="ECO:0000313" key="16">
    <source>
        <dbReference type="Proteomes" id="UP001162640"/>
    </source>
</evidence>
<dbReference type="EMBL" id="BLQM01000262">
    <property type="protein sequence ID" value="GMH79211.1"/>
    <property type="molecule type" value="Genomic_DNA"/>
</dbReference>
<accession>A0A9W7AWN2</accession>
<feature type="region of interest" description="Disordered" evidence="13">
    <location>
        <begin position="468"/>
        <end position="488"/>
    </location>
</feature>
<evidence type="ECO:0000256" key="12">
    <source>
        <dbReference type="PROSITE-ProRule" id="PRU01379"/>
    </source>
</evidence>
<evidence type="ECO:0000256" key="8">
    <source>
        <dbReference type="ARBA" id="ARBA00022833"/>
    </source>
</evidence>
<gene>
    <name evidence="15" type="ORF">TL16_g08069</name>
</gene>
<dbReference type="CDD" id="cd06236">
    <property type="entry name" value="M14_AGBL5_like"/>
    <property type="match status" value="1"/>
</dbReference>
<evidence type="ECO:0000256" key="7">
    <source>
        <dbReference type="ARBA" id="ARBA00022801"/>
    </source>
</evidence>
<keyword evidence="6" id="KW-0479">Metal-binding</keyword>
<dbReference type="GO" id="GO:0006508">
    <property type="term" value="P:proteolysis"/>
    <property type="evidence" value="ECO:0007669"/>
    <property type="project" value="UniProtKB-KW"/>
</dbReference>
<dbReference type="EC" id="3.4.17.24" evidence="11"/>
<protein>
    <recommendedName>
        <fullName evidence="11">tubulin-glutamate carboxypeptidase</fullName>
        <ecNumber evidence="11">3.4.17.24</ecNumber>
    </recommendedName>
</protein>
<comment type="similarity">
    <text evidence="3 12">Belongs to the peptidase M14 family.</text>
</comment>
<organism evidence="15 16">
    <name type="scientific">Triparma laevis f. inornata</name>
    <dbReference type="NCBI Taxonomy" id="1714386"/>
    <lineage>
        <taxon>Eukaryota</taxon>
        <taxon>Sar</taxon>
        <taxon>Stramenopiles</taxon>
        <taxon>Ochrophyta</taxon>
        <taxon>Bolidophyceae</taxon>
        <taxon>Parmales</taxon>
        <taxon>Triparmaceae</taxon>
        <taxon>Triparma</taxon>
    </lineage>
</organism>
<keyword evidence="7" id="KW-0378">Hydrolase</keyword>
<comment type="catalytic activity">
    <reaction evidence="10">
        <text>C-terminal L-alpha-aminoacyl-L-glutamyl-L-glutamyl-[tubulin] + H2O = C-terminal L-alpha-aminoacyl-L-glutamyl-[tubulin] + L-glutamate</text>
        <dbReference type="Rhea" id="RHEA:63792"/>
        <dbReference type="Rhea" id="RHEA-COMP:16435"/>
        <dbReference type="Rhea" id="RHEA-COMP:16436"/>
        <dbReference type="ChEBI" id="CHEBI:15377"/>
        <dbReference type="ChEBI" id="CHEBI:29985"/>
        <dbReference type="ChEBI" id="CHEBI:149555"/>
        <dbReference type="ChEBI" id="CHEBI:149556"/>
        <dbReference type="EC" id="3.4.17.24"/>
    </reaction>
    <physiologicalReaction direction="left-to-right" evidence="10">
        <dbReference type="Rhea" id="RHEA:63793"/>
    </physiologicalReaction>
</comment>
<reference evidence="16" key="1">
    <citation type="journal article" date="2023" name="Commun. Biol.">
        <title>Genome analysis of Parmales, the sister group of diatoms, reveals the evolutionary specialization of diatoms from phago-mixotrophs to photoautotrophs.</title>
        <authorList>
            <person name="Ban H."/>
            <person name="Sato S."/>
            <person name="Yoshikawa S."/>
            <person name="Yamada K."/>
            <person name="Nakamura Y."/>
            <person name="Ichinomiya M."/>
            <person name="Sato N."/>
            <person name="Blanc-Mathieu R."/>
            <person name="Endo H."/>
            <person name="Kuwata A."/>
            <person name="Ogata H."/>
        </authorList>
    </citation>
    <scope>NUCLEOTIDE SEQUENCE [LARGE SCALE GENOMIC DNA]</scope>
</reference>
<name>A0A9W7AWN2_9STRA</name>
<feature type="domain" description="Peptidase M14" evidence="14">
    <location>
        <begin position="66"/>
        <end position="332"/>
    </location>
</feature>
<keyword evidence="4" id="KW-0963">Cytoplasm</keyword>
<evidence type="ECO:0000313" key="15">
    <source>
        <dbReference type="EMBL" id="GMH79211.1"/>
    </source>
</evidence>
<dbReference type="PROSITE" id="PS52035">
    <property type="entry name" value="PEPTIDASE_M14"/>
    <property type="match status" value="1"/>
</dbReference>
<keyword evidence="8" id="KW-0862">Zinc</keyword>
<feature type="region of interest" description="Disordered" evidence="13">
    <location>
        <begin position="537"/>
        <end position="590"/>
    </location>
</feature>